<name>U6KME4_EIMTE</name>
<reference evidence="4" key="2">
    <citation type="submission" date="2013-10" db="EMBL/GenBank/DDBJ databases">
        <authorList>
            <person name="Aslett M."/>
        </authorList>
    </citation>
    <scope>NUCLEOTIDE SEQUENCE [LARGE SCALE GENOMIC DNA]</scope>
    <source>
        <strain evidence="4">Houghton</strain>
    </source>
</reference>
<keyword evidence="3" id="KW-0812">Transmembrane</keyword>
<feature type="compositionally biased region" description="Polar residues" evidence="2">
    <location>
        <begin position="151"/>
        <end position="165"/>
    </location>
</feature>
<accession>U6KME4</accession>
<feature type="transmembrane region" description="Helical" evidence="3">
    <location>
        <begin position="271"/>
        <end position="288"/>
    </location>
</feature>
<feature type="coiled-coil region" evidence="1">
    <location>
        <begin position="34"/>
        <end position="65"/>
    </location>
</feature>
<proteinExistence type="predicted"/>
<evidence type="ECO:0000313" key="4">
    <source>
        <dbReference type="EMBL" id="CDJ37981.1"/>
    </source>
</evidence>
<dbReference type="EMBL" id="HG673800">
    <property type="protein sequence ID" value="CDJ37981.1"/>
    <property type="molecule type" value="Genomic_DNA"/>
</dbReference>
<dbReference type="Proteomes" id="UP000030747">
    <property type="component" value="Unassembled WGS sequence"/>
</dbReference>
<evidence type="ECO:0000256" key="1">
    <source>
        <dbReference type="SAM" id="Coils"/>
    </source>
</evidence>
<dbReference type="VEuPathDB" id="ToxoDB:ETH2_0408100"/>
<feature type="region of interest" description="Disordered" evidence="2">
    <location>
        <begin position="215"/>
        <end position="255"/>
    </location>
</feature>
<organism evidence="4 5">
    <name type="scientific">Eimeria tenella</name>
    <name type="common">Coccidian parasite</name>
    <dbReference type="NCBI Taxonomy" id="5802"/>
    <lineage>
        <taxon>Eukaryota</taxon>
        <taxon>Sar</taxon>
        <taxon>Alveolata</taxon>
        <taxon>Apicomplexa</taxon>
        <taxon>Conoidasida</taxon>
        <taxon>Coccidia</taxon>
        <taxon>Eucoccidiorida</taxon>
        <taxon>Eimeriorina</taxon>
        <taxon>Eimeriidae</taxon>
        <taxon>Eimeria</taxon>
    </lineage>
</organism>
<feature type="compositionally biased region" description="Polar residues" evidence="2">
    <location>
        <begin position="229"/>
        <end position="241"/>
    </location>
</feature>
<sequence length="289" mass="31259">MSSKAGLDSESARALLQEDLSSALRMQHSTICELRSENARLKSEKNEQRRQLREEIERKDAVIKRQATATHPLQFLRRGVRASLSAEVTAVRQTRFGTDKPSASVKTGASTNLNTSTAGSKSASTPWRQMRRVVNALGTAVSRKKAGTNVPAISNKRTTPCTQSHLGFDSKHRASANSKPFAEGAALRRTQSSGLLARFASASAAPFLLRKAKKAAREGQKVPHKAQGGENSKSCSKSNDAAGQRPRNTEVQKAEATIPDASSLADFSARLMWLLLFVLLAAFLVSSLM</sequence>
<evidence type="ECO:0000256" key="3">
    <source>
        <dbReference type="SAM" id="Phobius"/>
    </source>
</evidence>
<keyword evidence="3" id="KW-0472">Membrane</keyword>
<keyword evidence="5" id="KW-1185">Reference proteome</keyword>
<feature type="region of interest" description="Disordered" evidence="2">
    <location>
        <begin position="98"/>
        <end position="125"/>
    </location>
</feature>
<dbReference type="AlphaFoldDB" id="U6KME4"/>
<feature type="region of interest" description="Disordered" evidence="2">
    <location>
        <begin position="151"/>
        <end position="182"/>
    </location>
</feature>
<dbReference type="RefSeq" id="XP_013228819.1">
    <property type="nucleotide sequence ID" value="XM_013373365.1"/>
</dbReference>
<reference evidence="4" key="1">
    <citation type="submission" date="2013-10" db="EMBL/GenBank/DDBJ databases">
        <title>Genomic analysis of the causative agents of coccidiosis in chickens.</title>
        <authorList>
            <person name="Reid A.J."/>
            <person name="Blake D."/>
            <person name="Billington K."/>
            <person name="Browne H."/>
            <person name="Dunn M."/>
            <person name="Hung S."/>
            <person name="Kawahara F."/>
            <person name="Miranda-Saavedra D."/>
            <person name="Mourier T."/>
            <person name="Nagra H."/>
            <person name="Otto T.D."/>
            <person name="Rawlings N."/>
            <person name="Sanchez A."/>
            <person name="Sanders M."/>
            <person name="Subramaniam C."/>
            <person name="Tay Y."/>
            <person name="Dear P."/>
            <person name="Doerig C."/>
            <person name="Gruber A."/>
            <person name="Parkinson J."/>
            <person name="Shirley M."/>
            <person name="Wan K.L."/>
            <person name="Berriman M."/>
            <person name="Tomley F."/>
            <person name="Pain A."/>
        </authorList>
    </citation>
    <scope>NUCLEOTIDE SEQUENCE [LARGE SCALE GENOMIC DNA]</scope>
    <source>
        <strain evidence="4">Houghton</strain>
    </source>
</reference>
<protein>
    <submittedName>
        <fullName evidence="4">Uncharacterized protein</fullName>
    </submittedName>
</protein>
<evidence type="ECO:0000313" key="5">
    <source>
        <dbReference type="Proteomes" id="UP000030747"/>
    </source>
</evidence>
<dbReference type="VEuPathDB" id="ToxoDB:ETH_00005925"/>
<dbReference type="GeneID" id="25250392"/>
<keyword evidence="1" id="KW-0175">Coiled coil</keyword>
<keyword evidence="3" id="KW-1133">Transmembrane helix</keyword>
<feature type="compositionally biased region" description="Polar residues" evidence="2">
    <location>
        <begin position="104"/>
        <end position="125"/>
    </location>
</feature>
<evidence type="ECO:0000256" key="2">
    <source>
        <dbReference type="SAM" id="MobiDB-lite"/>
    </source>
</evidence>
<gene>
    <name evidence="4" type="ORF">ETH_00005925</name>
</gene>
<dbReference type="OrthoDB" id="10325313at2759"/>